<accession>A0A6J6EXL9</accession>
<evidence type="ECO:0000313" key="1">
    <source>
        <dbReference type="EMBL" id="CAB4580876.1"/>
    </source>
</evidence>
<gene>
    <name evidence="1" type="ORF">UFOPK1722_01027</name>
</gene>
<protein>
    <submittedName>
        <fullName evidence="1">Unannotated protein</fullName>
    </submittedName>
</protein>
<sequence length="65" mass="6756">MCVNKCHNCITSVMGSNCGFVSDPARHTLVSANSGMKLLTGSFSSNAPSSHNMSAAMAVIGFDME</sequence>
<name>A0A6J6EXL9_9ZZZZ</name>
<dbReference type="AlphaFoldDB" id="A0A6J6EXL9"/>
<dbReference type="EMBL" id="CAEZTS010000082">
    <property type="protein sequence ID" value="CAB4580876.1"/>
    <property type="molecule type" value="Genomic_DNA"/>
</dbReference>
<organism evidence="1">
    <name type="scientific">freshwater metagenome</name>
    <dbReference type="NCBI Taxonomy" id="449393"/>
    <lineage>
        <taxon>unclassified sequences</taxon>
        <taxon>metagenomes</taxon>
        <taxon>ecological metagenomes</taxon>
    </lineage>
</organism>
<proteinExistence type="predicted"/>
<reference evidence="1" key="1">
    <citation type="submission" date="2020-05" db="EMBL/GenBank/DDBJ databases">
        <authorList>
            <person name="Chiriac C."/>
            <person name="Salcher M."/>
            <person name="Ghai R."/>
            <person name="Kavagutti S V."/>
        </authorList>
    </citation>
    <scope>NUCLEOTIDE SEQUENCE</scope>
</reference>